<protein>
    <submittedName>
        <fullName evidence="9">Binding-protein-dependent transport systems inner membrane component</fullName>
    </submittedName>
</protein>
<evidence type="ECO:0000256" key="6">
    <source>
        <dbReference type="ARBA" id="ARBA00023136"/>
    </source>
</evidence>
<evidence type="ECO:0000256" key="4">
    <source>
        <dbReference type="ARBA" id="ARBA00022692"/>
    </source>
</evidence>
<dbReference type="PANTHER" id="PTHR43163">
    <property type="entry name" value="DIPEPTIDE TRANSPORT SYSTEM PERMEASE PROTEIN DPPB-RELATED"/>
    <property type="match status" value="1"/>
</dbReference>
<accession>Q11LB9</accession>
<dbReference type="KEGG" id="mes:Meso_0402"/>
<dbReference type="PROSITE" id="PS50928">
    <property type="entry name" value="ABC_TM1"/>
    <property type="match status" value="1"/>
</dbReference>
<evidence type="ECO:0000256" key="5">
    <source>
        <dbReference type="ARBA" id="ARBA00022989"/>
    </source>
</evidence>
<feature type="domain" description="ABC transmembrane type-1" evidence="8">
    <location>
        <begin position="101"/>
        <end position="327"/>
    </location>
</feature>
<comment type="subcellular location">
    <subcellularLocation>
        <location evidence="1 7">Cell membrane</location>
        <topology evidence="1 7">Multi-pass membrane protein</topology>
    </subcellularLocation>
</comment>
<dbReference type="InterPro" id="IPR035906">
    <property type="entry name" value="MetI-like_sf"/>
</dbReference>
<dbReference type="eggNOG" id="COG0601">
    <property type="taxonomic scope" value="Bacteria"/>
</dbReference>
<evidence type="ECO:0000256" key="3">
    <source>
        <dbReference type="ARBA" id="ARBA00022475"/>
    </source>
</evidence>
<dbReference type="Pfam" id="PF00528">
    <property type="entry name" value="BPD_transp_1"/>
    <property type="match status" value="1"/>
</dbReference>
<evidence type="ECO:0000313" key="9">
    <source>
        <dbReference type="EMBL" id="ABG61806.1"/>
    </source>
</evidence>
<name>Q11LB9_CHESB</name>
<dbReference type="GO" id="GO:0005886">
    <property type="term" value="C:plasma membrane"/>
    <property type="evidence" value="ECO:0007669"/>
    <property type="project" value="UniProtKB-SubCell"/>
</dbReference>
<organism evidence="9">
    <name type="scientific">Chelativorans sp. (strain BNC1)</name>
    <dbReference type="NCBI Taxonomy" id="266779"/>
    <lineage>
        <taxon>Bacteria</taxon>
        <taxon>Pseudomonadati</taxon>
        <taxon>Pseudomonadota</taxon>
        <taxon>Alphaproteobacteria</taxon>
        <taxon>Hyphomicrobiales</taxon>
        <taxon>Phyllobacteriaceae</taxon>
        <taxon>Chelativorans</taxon>
    </lineage>
</organism>
<keyword evidence="2 7" id="KW-0813">Transport</keyword>
<sequence length="344" mass="37519" precursor="true">MLSILRRYRFIAGRSGHAIVVLTGVSILVFVLARAIPGDPARLALGPSASSEQVAQLRLDMGLDEPLLIQYYNFVTNALRLDFGVSIFTNRAVSSDLAATLPATVELVLVAGLIMIIGGLWLGAVSARYRDRWPDNLSRMAALCSVAMPNFVWAILLMLVFSYWLDLLPAIGQLSTGVPKPPPITGLLIVDAMLRGQWSVAGDALSHIILPAFALSLPGLAQTIRLTRTNMINTYSRPFIEFARAYGFSERQIAYRWAMRPSLVPTLTLVGMNIAVLLGNAFLVETVFGWPGMAKYGVEAVLRKDLNAVAAVVLVICLAFILINALVDAVIIYVNPKLRARRSK</sequence>
<dbReference type="GO" id="GO:0055085">
    <property type="term" value="P:transmembrane transport"/>
    <property type="evidence" value="ECO:0007669"/>
    <property type="project" value="InterPro"/>
</dbReference>
<dbReference type="InterPro" id="IPR045621">
    <property type="entry name" value="BPD_transp_1_N"/>
</dbReference>
<keyword evidence="5 7" id="KW-1133">Transmembrane helix</keyword>
<evidence type="ECO:0000256" key="2">
    <source>
        <dbReference type="ARBA" id="ARBA00022448"/>
    </source>
</evidence>
<evidence type="ECO:0000256" key="1">
    <source>
        <dbReference type="ARBA" id="ARBA00004651"/>
    </source>
</evidence>
<keyword evidence="3" id="KW-1003">Cell membrane</keyword>
<feature type="transmembrane region" description="Helical" evidence="7">
    <location>
        <begin position="308"/>
        <end position="334"/>
    </location>
</feature>
<dbReference type="Gene3D" id="1.10.3720.10">
    <property type="entry name" value="MetI-like"/>
    <property type="match status" value="1"/>
</dbReference>
<dbReference type="SUPFAM" id="SSF161098">
    <property type="entry name" value="MetI-like"/>
    <property type="match status" value="1"/>
</dbReference>
<feature type="transmembrane region" description="Helical" evidence="7">
    <location>
        <begin position="16"/>
        <end position="36"/>
    </location>
</feature>
<dbReference type="HOGENOM" id="CLU_036879_0_3_5"/>
<keyword evidence="6 7" id="KW-0472">Membrane</keyword>
<evidence type="ECO:0000259" key="8">
    <source>
        <dbReference type="PROSITE" id="PS50928"/>
    </source>
</evidence>
<reference evidence="9" key="1">
    <citation type="submission" date="2006-06" db="EMBL/GenBank/DDBJ databases">
        <title>Complete sequence of chromosome of Chelativorans sp. BNC1.</title>
        <authorList>
            <consortium name="US DOE Joint Genome Institute"/>
            <person name="Copeland A."/>
            <person name="Lucas S."/>
            <person name="Lapidus A."/>
            <person name="Barry K."/>
            <person name="Detter J.C."/>
            <person name="Glavina del Rio T."/>
            <person name="Hammon N."/>
            <person name="Israni S."/>
            <person name="Dalin E."/>
            <person name="Tice H."/>
            <person name="Pitluck S."/>
            <person name="Chertkov O."/>
            <person name="Brettin T."/>
            <person name="Bruce D."/>
            <person name="Han C."/>
            <person name="Tapia R."/>
            <person name="Gilna P."/>
            <person name="Schmutz J."/>
            <person name="Larimer F."/>
            <person name="Land M."/>
            <person name="Hauser L."/>
            <person name="Kyrpides N."/>
            <person name="Mikhailova N."/>
            <person name="Richardson P."/>
        </authorList>
    </citation>
    <scope>NUCLEOTIDE SEQUENCE</scope>
    <source>
        <strain evidence="9">BNC1</strain>
    </source>
</reference>
<dbReference type="EMBL" id="CP000390">
    <property type="protein sequence ID" value="ABG61806.1"/>
    <property type="molecule type" value="Genomic_DNA"/>
</dbReference>
<dbReference type="AlphaFoldDB" id="Q11LB9"/>
<gene>
    <name evidence="9" type="ordered locus">Meso_0402</name>
</gene>
<feature type="transmembrane region" description="Helical" evidence="7">
    <location>
        <begin position="141"/>
        <end position="165"/>
    </location>
</feature>
<evidence type="ECO:0000256" key="7">
    <source>
        <dbReference type="RuleBase" id="RU363032"/>
    </source>
</evidence>
<feature type="transmembrane region" description="Helical" evidence="7">
    <location>
        <begin position="204"/>
        <end position="221"/>
    </location>
</feature>
<dbReference type="OrthoDB" id="9805855at2"/>
<keyword evidence="4 7" id="KW-0812">Transmembrane</keyword>
<proteinExistence type="inferred from homology"/>
<comment type="similarity">
    <text evidence="7">Belongs to the binding-protein-dependent transport system permease family.</text>
</comment>
<dbReference type="STRING" id="266779.Meso_0402"/>
<dbReference type="CDD" id="cd06261">
    <property type="entry name" value="TM_PBP2"/>
    <property type="match status" value="1"/>
</dbReference>
<dbReference type="PANTHER" id="PTHR43163:SF6">
    <property type="entry name" value="DIPEPTIDE TRANSPORT SYSTEM PERMEASE PROTEIN DPPB-RELATED"/>
    <property type="match status" value="1"/>
</dbReference>
<feature type="transmembrane region" description="Helical" evidence="7">
    <location>
        <begin position="263"/>
        <end position="288"/>
    </location>
</feature>
<dbReference type="Pfam" id="PF19300">
    <property type="entry name" value="BPD_transp_1_N"/>
    <property type="match status" value="1"/>
</dbReference>
<dbReference type="InterPro" id="IPR000515">
    <property type="entry name" value="MetI-like"/>
</dbReference>
<feature type="transmembrane region" description="Helical" evidence="7">
    <location>
        <begin position="107"/>
        <end position="129"/>
    </location>
</feature>